<dbReference type="GO" id="GO:0045944">
    <property type="term" value="P:positive regulation of transcription by RNA polymerase II"/>
    <property type="evidence" value="ECO:0007669"/>
    <property type="project" value="TreeGrafter"/>
</dbReference>
<reference evidence="10 11" key="1">
    <citation type="submission" date="2015-04" db="EMBL/GenBank/DDBJ databases">
        <authorList>
            <person name="Syromyatnikov M.Y."/>
            <person name="Popov V.N."/>
        </authorList>
    </citation>
    <scope>NUCLEOTIDE SEQUENCE [LARGE SCALE GENOMIC DNA]</scope>
</reference>
<keyword evidence="6" id="KW-0804">Transcription</keyword>
<dbReference type="Pfam" id="PF00010">
    <property type="entry name" value="HLH"/>
    <property type="match status" value="1"/>
</dbReference>
<evidence type="ECO:0000256" key="3">
    <source>
        <dbReference type="ARBA" id="ARBA00022902"/>
    </source>
</evidence>
<dbReference type="PANTHER" id="PTHR19290:SF163">
    <property type="entry name" value="BASIC HELIX-LOOP-HELIX NEURAL TRANSCRIPTION FACTOR TAP"/>
    <property type="match status" value="1"/>
</dbReference>
<name>A0A1J1IAR1_9DIPT</name>
<evidence type="ECO:0000256" key="2">
    <source>
        <dbReference type="ARBA" id="ARBA00022782"/>
    </source>
</evidence>
<evidence type="ECO:0000256" key="1">
    <source>
        <dbReference type="ARBA" id="ARBA00022473"/>
    </source>
</evidence>
<keyword evidence="7" id="KW-0539">Nucleus</keyword>
<dbReference type="OrthoDB" id="5969565at2759"/>
<dbReference type="EMBL" id="CVRI01000044">
    <property type="protein sequence ID" value="CRK96826.1"/>
    <property type="molecule type" value="Genomic_DNA"/>
</dbReference>
<dbReference type="AlphaFoldDB" id="A0A1J1IAR1"/>
<keyword evidence="11" id="KW-1185">Reference proteome</keyword>
<evidence type="ECO:0000256" key="4">
    <source>
        <dbReference type="ARBA" id="ARBA00023015"/>
    </source>
</evidence>
<dbReference type="SUPFAM" id="SSF47459">
    <property type="entry name" value="HLH, helix-loop-helix DNA-binding domain"/>
    <property type="match status" value="1"/>
</dbReference>
<dbReference type="GO" id="GO:0007423">
    <property type="term" value="P:sensory organ development"/>
    <property type="evidence" value="ECO:0007669"/>
    <property type="project" value="TreeGrafter"/>
</dbReference>
<feature type="region of interest" description="Disordered" evidence="8">
    <location>
        <begin position="79"/>
        <end position="111"/>
    </location>
</feature>
<dbReference type="GO" id="GO:0000981">
    <property type="term" value="F:DNA-binding transcription factor activity, RNA polymerase II-specific"/>
    <property type="evidence" value="ECO:0007669"/>
    <property type="project" value="TreeGrafter"/>
</dbReference>
<keyword evidence="2" id="KW-0221">Differentiation</keyword>
<dbReference type="InterPro" id="IPR050359">
    <property type="entry name" value="bHLH_transcription_factors"/>
</dbReference>
<dbReference type="GO" id="GO:0046983">
    <property type="term" value="F:protein dimerization activity"/>
    <property type="evidence" value="ECO:0007669"/>
    <property type="project" value="InterPro"/>
</dbReference>
<dbReference type="PANTHER" id="PTHR19290">
    <property type="entry name" value="BASIC HELIX-LOOP-HELIX PROTEIN NEUROGENIN-RELATED"/>
    <property type="match status" value="1"/>
</dbReference>
<evidence type="ECO:0000256" key="6">
    <source>
        <dbReference type="ARBA" id="ARBA00023163"/>
    </source>
</evidence>
<dbReference type="CDD" id="cd11428">
    <property type="entry name" value="bHLH_TS_NGN"/>
    <property type="match status" value="1"/>
</dbReference>
<dbReference type="GO" id="GO:0070888">
    <property type="term" value="F:E-box binding"/>
    <property type="evidence" value="ECO:0007669"/>
    <property type="project" value="TreeGrafter"/>
</dbReference>
<gene>
    <name evidence="10" type="ORF">CLUMA_CG010060</name>
</gene>
<dbReference type="SMART" id="SM00353">
    <property type="entry name" value="HLH"/>
    <property type="match status" value="1"/>
</dbReference>
<keyword evidence="1" id="KW-0217">Developmental protein</keyword>
<evidence type="ECO:0000256" key="8">
    <source>
        <dbReference type="SAM" id="MobiDB-lite"/>
    </source>
</evidence>
<dbReference type="Proteomes" id="UP000183832">
    <property type="component" value="Unassembled WGS sequence"/>
</dbReference>
<evidence type="ECO:0000256" key="5">
    <source>
        <dbReference type="ARBA" id="ARBA00023125"/>
    </source>
</evidence>
<sequence length="299" mass="35215">MMLGKCNNSFYDDSSYEFDDTSSLDSGIERSYESNDLSFSSLKPRKLNFDEGYTETRTRKRHYKNSRVTIEEFKELEKEFQPNTEAQTSTPLKAKRKYAQGKSRISRSQSPTQIMKIRKYRRIKANDRERNRMHSLNEALERLRLTLPTFPEDTKLTKIETLRFAHNYIFALSQIVECGYSMKTFDLEKLQSLTLSGEKITKEIFEALFLNQSPFYFSNQPGMIYPFDYNTPTPYVEEQGIVPYQQRSGDNVNMRNYEIFRGAFESAANCSKSATTEMQNDYQYCENRYYQGQSYFQGF</sequence>
<keyword evidence="5" id="KW-0238">DNA-binding</keyword>
<evidence type="ECO:0000313" key="10">
    <source>
        <dbReference type="EMBL" id="CRK96826.1"/>
    </source>
</evidence>
<dbReference type="STRING" id="568069.A0A1J1IAR1"/>
<dbReference type="GO" id="GO:0005634">
    <property type="term" value="C:nucleus"/>
    <property type="evidence" value="ECO:0007669"/>
    <property type="project" value="TreeGrafter"/>
</dbReference>
<keyword evidence="4" id="KW-0805">Transcription regulation</keyword>
<protein>
    <submittedName>
        <fullName evidence="10">CLUMA_CG010060, isoform A</fullName>
    </submittedName>
</protein>
<dbReference type="Gene3D" id="4.10.280.10">
    <property type="entry name" value="Helix-loop-helix DNA-binding domain"/>
    <property type="match status" value="1"/>
</dbReference>
<proteinExistence type="predicted"/>
<feature type="compositionally biased region" description="Polar residues" evidence="8">
    <location>
        <begin position="81"/>
        <end position="91"/>
    </location>
</feature>
<dbReference type="FunFam" id="4.10.280.10:FF:000006">
    <property type="entry name" value="Neurogenic differentiation factor"/>
    <property type="match status" value="1"/>
</dbReference>
<feature type="domain" description="BHLH" evidence="9">
    <location>
        <begin position="120"/>
        <end position="172"/>
    </location>
</feature>
<dbReference type="InterPro" id="IPR036638">
    <property type="entry name" value="HLH_DNA-bd_sf"/>
</dbReference>
<keyword evidence="3" id="KW-0524">Neurogenesis</keyword>
<evidence type="ECO:0000313" key="11">
    <source>
        <dbReference type="Proteomes" id="UP000183832"/>
    </source>
</evidence>
<evidence type="ECO:0000256" key="7">
    <source>
        <dbReference type="ARBA" id="ARBA00023242"/>
    </source>
</evidence>
<evidence type="ECO:0000259" key="9">
    <source>
        <dbReference type="PROSITE" id="PS50888"/>
    </source>
</evidence>
<organism evidence="10 11">
    <name type="scientific">Clunio marinus</name>
    <dbReference type="NCBI Taxonomy" id="568069"/>
    <lineage>
        <taxon>Eukaryota</taxon>
        <taxon>Metazoa</taxon>
        <taxon>Ecdysozoa</taxon>
        <taxon>Arthropoda</taxon>
        <taxon>Hexapoda</taxon>
        <taxon>Insecta</taxon>
        <taxon>Pterygota</taxon>
        <taxon>Neoptera</taxon>
        <taxon>Endopterygota</taxon>
        <taxon>Diptera</taxon>
        <taxon>Nematocera</taxon>
        <taxon>Chironomoidea</taxon>
        <taxon>Chironomidae</taxon>
        <taxon>Clunio</taxon>
    </lineage>
</organism>
<dbReference type="GO" id="GO:0061564">
    <property type="term" value="P:axon development"/>
    <property type="evidence" value="ECO:0007669"/>
    <property type="project" value="TreeGrafter"/>
</dbReference>
<accession>A0A1J1IAR1</accession>
<dbReference type="InterPro" id="IPR011598">
    <property type="entry name" value="bHLH_dom"/>
</dbReference>
<dbReference type="PROSITE" id="PS50888">
    <property type="entry name" value="BHLH"/>
    <property type="match status" value="1"/>
</dbReference>